<accession>A0A078APZ4</accession>
<dbReference type="AlphaFoldDB" id="A0A078APZ4"/>
<keyword evidence="1" id="KW-0328">Glycosyltransferase</keyword>
<sequence>MERFIETGASEAAFQILEILQYYLDISLLDKSPSQSEIMKYGNLQKETPLIIFFQKQQNYQNILMAIQNLQRDYDILGLKLTESSLLQRQIDQFSLLQIEEEKQLVSIPRENQIQEFSKEDQDLIDIYGDRIKFVEWYFENNDVIQRQALQRQKQKEYMRANINQIHQILPKNFKFFNEVGYQCLSPEQSKLIENVYQEYLTKGGLQETFIQSGDDIYSIRFQQELYQKNQGWRIVNSISQIGRELFRKIKLKGPFQKQKTVRFYLINPLNNNVLEEITDLAIIQNLKKAYETVQIKNKEKTQVLQFRGEKVILYLNPQALHDIKLLRLDGTGIYTLLPKTSSTKWDYVATFKPTARLSIQSGQIYCKELLQSTSLEYQFVQQKFISTFHDNRIRQQSSLNNQINAAQLKPNILRIEKIYNCVIYERFVNEYKRMLRKYTNLQPSQILKHLFHGTKETQPQLIYESETGLDIRFSRKGLYGEGVYFADNSAYSNTYCSKTTCNESQMFLALVLVGDSVYQPQNQSIRIPPLKPISRTDRYDSINNGQGGHYIIYDNLKSYPGYLITYKSY</sequence>
<dbReference type="InterPro" id="IPR051712">
    <property type="entry name" value="ARTD-AVP"/>
</dbReference>
<organism evidence="3 4">
    <name type="scientific">Stylonychia lemnae</name>
    <name type="common">Ciliate</name>
    <dbReference type="NCBI Taxonomy" id="5949"/>
    <lineage>
        <taxon>Eukaryota</taxon>
        <taxon>Sar</taxon>
        <taxon>Alveolata</taxon>
        <taxon>Ciliophora</taxon>
        <taxon>Intramacronucleata</taxon>
        <taxon>Spirotrichea</taxon>
        <taxon>Stichotrichia</taxon>
        <taxon>Sporadotrichida</taxon>
        <taxon>Oxytrichidae</taxon>
        <taxon>Stylonychinae</taxon>
        <taxon>Stylonychia</taxon>
    </lineage>
</organism>
<dbReference type="Proteomes" id="UP000039865">
    <property type="component" value="Unassembled WGS sequence"/>
</dbReference>
<dbReference type="PANTHER" id="PTHR45740">
    <property type="entry name" value="POLY [ADP-RIBOSE] POLYMERASE"/>
    <property type="match status" value="1"/>
</dbReference>
<proteinExistence type="predicted"/>
<name>A0A078APZ4_STYLE</name>
<dbReference type="Pfam" id="PF00644">
    <property type="entry name" value="PARP"/>
    <property type="match status" value="1"/>
</dbReference>
<keyword evidence="1" id="KW-0520">NAD</keyword>
<feature type="domain" description="PARP catalytic" evidence="2">
    <location>
        <begin position="353"/>
        <end position="570"/>
    </location>
</feature>
<evidence type="ECO:0000256" key="1">
    <source>
        <dbReference type="RuleBase" id="RU362114"/>
    </source>
</evidence>
<dbReference type="SUPFAM" id="SSF56399">
    <property type="entry name" value="ADP-ribosylation"/>
    <property type="match status" value="1"/>
</dbReference>
<gene>
    <name evidence="3" type="primary">Contig9953.g10636</name>
    <name evidence="3" type="ORF">STYLEM_13296</name>
</gene>
<dbReference type="PANTHER" id="PTHR45740:SF2">
    <property type="entry name" value="POLY [ADP-RIBOSE] POLYMERASE"/>
    <property type="match status" value="1"/>
</dbReference>
<dbReference type="GO" id="GO:0003950">
    <property type="term" value="F:NAD+ poly-ADP-ribosyltransferase activity"/>
    <property type="evidence" value="ECO:0007669"/>
    <property type="project" value="UniProtKB-UniRule"/>
</dbReference>
<dbReference type="EC" id="2.4.2.-" evidence="1"/>
<dbReference type="OrthoDB" id="302958at2759"/>
<dbReference type="Gene3D" id="3.90.228.10">
    <property type="match status" value="1"/>
</dbReference>
<keyword evidence="1" id="KW-0808">Transferase</keyword>
<protein>
    <recommendedName>
        <fullName evidence="1">Poly [ADP-ribose] polymerase</fullName>
        <shortName evidence="1">PARP</shortName>
        <ecNumber evidence="1">2.4.2.-</ecNumber>
    </recommendedName>
</protein>
<evidence type="ECO:0000313" key="4">
    <source>
        <dbReference type="Proteomes" id="UP000039865"/>
    </source>
</evidence>
<dbReference type="GO" id="GO:0005634">
    <property type="term" value="C:nucleus"/>
    <property type="evidence" value="ECO:0007669"/>
    <property type="project" value="TreeGrafter"/>
</dbReference>
<dbReference type="GO" id="GO:1990404">
    <property type="term" value="F:NAD+-protein mono-ADP-ribosyltransferase activity"/>
    <property type="evidence" value="ECO:0007669"/>
    <property type="project" value="TreeGrafter"/>
</dbReference>
<evidence type="ECO:0000313" key="3">
    <source>
        <dbReference type="EMBL" id="CDW84239.1"/>
    </source>
</evidence>
<dbReference type="InterPro" id="IPR012317">
    <property type="entry name" value="Poly(ADP-ribose)pol_cat_dom"/>
</dbReference>
<dbReference type="InParanoid" id="A0A078APZ4"/>
<dbReference type="EMBL" id="CCKQ01012622">
    <property type="protein sequence ID" value="CDW84239.1"/>
    <property type="molecule type" value="Genomic_DNA"/>
</dbReference>
<dbReference type="PROSITE" id="PS51059">
    <property type="entry name" value="PARP_CATALYTIC"/>
    <property type="match status" value="1"/>
</dbReference>
<keyword evidence="4" id="KW-1185">Reference proteome</keyword>
<reference evidence="3 4" key="1">
    <citation type="submission" date="2014-06" db="EMBL/GenBank/DDBJ databases">
        <authorList>
            <person name="Swart Estienne"/>
        </authorList>
    </citation>
    <scope>NUCLEOTIDE SEQUENCE [LARGE SCALE GENOMIC DNA]</scope>
    <source>
        <strain evidence="3 4">130c</strain>
    </source>
</reference>
<evidence type="ECO:0000259" key="2">
    <source>
        <dbReference type="PROSITE" id="PS51059"/>
    </source>
</evidence>